<sequence>MKTYKISEVAKILGVSVHTLRYWDKIGLLNFIERDKNGNRVFKRDDFILLDTILCLKATGMHLRDIKHYVELCQKGISSVPERLEIMEGQKDEIEKQIEDLKDELFVAEQKVKYYEEAIKCNSLDVFPEEREKWLNKIFDLDE</sequence>
<comment type="caution">
    <text evidence="4">The sequence shown here is derived from an EMBL/GenBank/DDBJ whole genome shotgun (WGS) entry which is preliminary data.</text>
</comment>
<dbReference type="PANTHER" id="PTHR30204">
    <property type="entry name" value="REDOX-CYCLING DRUG-SENSING TRANSCRIPTIONAL ACTIVATOR SOXR"/>
    <property type="match status" value="1"/>
</dbReference>
<dbReference type="GO" id="GO:0003677">
    <property type="term" value="F:DNA binding"/>
    <property type="evidence" value="ECO:0007669"/>
    <property type="project" value="UniProtKB-KW"/>
</dbReference>
<dbReference type="PROSITE" id="PS00552">
    <property type="entry name" value="HTH_MERR_1"/>
    <property type="match status" value="1"/>
</dbReference>
<dbReference type="InterPro" id="IPR047057">
    <property type="entry name" value="MerR_fam"/>
</dbReference>
<proteinExistence type="predicted"/>
<dbReference type="EMBL" id="DXFP01000036">
    <property type="protein sequence ID" value="HIX01962.1"/>
    <property type="molecule type" value="Genomic_DNA"/>
</dbReference>
<dbReference type="PANTHER" id="PTHR30204:SF82">
    <property type="entry name" value="TRANSCRIPTIONAL REGULATOR, MERR FAMILY"/>
    <property type="match status" value="1"/>
</dbReference>
<evidence type="ECO:0000256" key="1">
    <source>
        <dbReference type="ARBA" id="ARBA00023125"/>
    </source>
</evidence>
<keyword evidence="2" id="KW-0175">Coiled coil</keyword>
<feature type="domain" description="HTH merR-type" evidence="3">
    <location>
        <begin position="3"/>
        <end position="72"/>
    </location>
</feature>
<dbReference type="Pfam" id="PF13411">
    <property type="entry name" value="MerR_1"/>
    <property type="match status" value="1"/>
</dbReference>
<dbReference type="PROSITE" id="PS50937">
    <property type="entry name" value="HTH_MERR_2"/>
    <property type="match status" value="1"/>
</dbReference>
<dbReference type="Proteomes" id="UP000823963">
    <property type="component" value="Unassembled WGS sequence"/>
</dbReference>
<evidence type="ECO:0000256" key="2">
    <source>
        <dbReference type="SAM" id="Coils"/>
    </source>
</evidence>
<reference evidence="4" key="2">
    <citation type="submission" date="2021-04" db="EMBL/GenBank/DDBJ databases">
        <authorList>
            <person name="Gilroy R."/>
        </authorList>
    </citation>
    <scope>NUCLEOTIDE SEQUENCE</scope>
    <source>
        <strain evidence="4">6627</strain>
    </source>
</reference>
<dbReference type="InterPro" id="IPR000551">
    <property type="entry name" value="MerR-type_HTH_dom"/>
</dbReference>
<evidence type="ECO:0000313" key="5">
    <source>
        <dbReference type="Proteomes" id="UP000823963"/>
    </source>
</evidence>
<keyword evidence="1" id="KW-0238">DNA-binding</keyword>
<dbReference type="CDD" id="cd01109">
    <property type="entry name" value="HTH_YyaN"/>
    <property type="match status" value="1"/>
</dbReference>
<feature type="coiled-coil region" evidence="2">
    <location>
        <begin position="84"/>
        <end position="118"/>
    </location>
</feature>
<dbReference type="GO" id="GO:0003700">
    <property type="term" value="F:DNA-binding transcription factor activity"/>
    <property type="evidence" value="ECO:0007669"/>
    <property type="project" value="InterPro"/>
</dbReference>
<dbReference type="Gene3D" id="1.10.1660.10">
    <property type="match status" value="1"/>
</dbReference>
<evidence type="ECO:0000259" key="3">
    <source>
        <dbReference type="PROSITE" id="PS50937"/>
    </source>
</evidence>
<dbReference type="InterPro" id="IPR009061">
    <property type="entry name" value="DNA-bd_dom_put_sf"/>
</dbReference>
<protein>
    <submittedName>
        <fullName evidence="4">MerR family transcriptional regulator</fullName>
    </submittedName>
</protein>
<evidence type="ECO:0000313" key="4">
    <source>
        <dbReference type="EMBL" id="HIX01962.1"/>
    </source>
</evidence>
<dbReference type="SUPFAM" id="SSF46955">
    <property type="entry name" value="Putative DNA-binding domain"/>
    <property type="match status" value="1"/>
</dbReference>
<accession>A0A9D2AAR8</accession>
<reference evidence="4" key="1">
    <citation type="journal article" date="2021" name="PeerJ">
        <title>Extensive microbial diversity within the chicken gut microbiome revealed by metagenomics and culture.</title>
        <authorList>
            <person name="Gilroy R."/>
            <person name="Ravi A."/>
            <person name="Getino M."/>
            <person name="Pursley I."/>
            <person name="Horton D.L."/>
            <person name="Alikhan N.F."/>
            <person name="Baker D."/>
            <person name="Gharbi K."/>
            <person name="Hall N."/>
            <person name="Watson M."/>
            <person name="Adriaenssens E.M."/>
            <person name="Foster-Nyarko E."/>
            <person name="Jarju S."/>
            <person name="Secka A."/>
            <person name="Antonio M."/>
            <person name="Oren A."/>
            <person name="Chaudhuri R.R."/>
            <person name="La Ragione R."/>
            <person name="Hildebrand F."/>
            <person name="Pallen M.J."/>
        </authorList>
    </citation>
    <scope>NUCLEOTIDE SEQUENCE</scope>
    <source>
        <strain evidence="4">6627</strain>
    </source>
</reference>
<gene>
    <name evidence="4" type="ORF">H9861_04325</name>
</gene>
<organism evidence="4 5">
    <name type="scientific">Candidatus Ligilactobacillus excrementigallinarum</name>
    <dbReference type="NCBI Taxonomy" id="2838641"/>
    <lineage>
        <taxon>Bacteria</taxon>
        <taxon>Bacillati</taxon>
        <taxon>Bacillota</taxon>
        <taxon>Bacilli</taxon>
        <taxon>Lactobacillales</taxon>
        <taxon>Lactobacillaceae</taxon>
        <taxon>Ligilactobacillus</taxon>
    </lineage>
</organism>
<name>A0A9D2AAR8_9LACO</name>
<dbReference type="SMART" id="SM00422">
    <property type="entry name" value="HTH_MERR"/>
    <property type="match status" value="1"/>
</dbReference>
<dbReference type="AlphaFoldDB" id="A0A9D2AAR8"/>